<evidence type="ECO:0000256" key="6">
    <source>
        <dbReference type="ARBA" id="ARBA00022771"/>
    </source>
</evidence>
<evidence type="ECO:0000313" key="13">
    <source>
        <dbReference type="EMBL" id="CAF3564479.1"/>
    </source>
</evidence>
<dbReference type="AlphaFoldDB" id="A0A818KMG8"/>
<feature type="region of interest" description="Disordered" evidence="10">
    <location>
        <begin position="252"/>
        <end position="275"/>
    </location>
</feature>
<keyword evidence="4" id="KW-0479">Metal-binding</keyword>
<evidence type="ECO:0000256" key="10">
    <source>
        <dbReference type="SAM" id="MobiDB-lite"/>
    </source>
</evidence>
<dbReference type="GO" id="GO:0061630">
    <property type="term" value="F:ubiquitin protein ligase activity"/>
    <property type="evidence" value="ECO:0007669"/>
    <property type="project" value="UniProtKB-EC"/>
</dbReference>
<organism evidence="13 14">
    <name type="scientific">Rotaria sordida</name>
    <dbReference type="NCBI Taxonomy" id="392033"/>
    <lineage>
        <taxon>Eukaryota</taxon>
        <taxon>Metazoa</taxon>
        <taxon>Spiralia</taxon>
        <taxon>Gnathifera</taxon>
        <taxon>Rotifera</taxon>
        <taxon>Eurotatoria</taxon>
        <taxon>Bdelloidea</taxon>
        <taxon>Philodinida</taxon>
        <taxon>Philodinidae</taxon>
        <taxon>Rotaria</taxon>
    </lineage>
</organism>
<feature type="domain" description="RING-type" evidence="12">
    <location>
        <begin position="568"/>
        <end position="779"/>
    </location>
</feature>
<dbReference type="SUPFAM" id="SSF57850">
    <property type="entry name" value="RING/U-box"/>
    <property type="match status" value="3"/>
</dbReference>
<dbReference type="InterPro" id="IPR031127">
    <property type="entry name" value="E3_UB_ligase_RBR"/>
</dbReference>
<dbReference type="EC" id="2.3.2.31" evidence="2"/>
<feature type="domain" description="RING-type" evidence="11">
    <location>
        <begin position="572"/>
        <end position="617"/>
    </location>
</feature>
<evidence type="ECO:0000256" key="2">
    <source>
        <dbReference type="ARBA" id="ARBA00012251"/>
    </source>
</evidence>
<protein>
    <recommendedName>
        <fullName evidence="2">RBR-type E3 ubiquitin transferase</fullName>
        <ecNumber evidence="2">2.3.2.31</ecNumber>
    </recommendedName>
</protein>
<evidence type="ECO:0000256" key="8">
    <source>
        <dbReference type="ARBA" id="ARBA00022833"/>
    </source>
</evidence>
<feature type="region of interest" description="Disordered" evidence="10">
    <location>
        <begin position="94"/>
        <end position="133"/>
    </location>
</feature>
<dbReference type="PROSITE" id="PS50089">
    <property type="entry name" value="ZF_RING_2"/>
    <property type="match status" value="1"/>
</dbReference>
<keyword evidence="3" id="KW-0808">Transferase</keyword>
<dbReference type="SMART" id="SM00647">
    <property type="entry name" value="IBR"/>
    <property type="match status" value="2"/>
</dbReference>
<keyword evidence="8" id="KW-0862">Zinc</keyword>
<evidence type="ECO:0000256" key="1">
    <source>
        <dbReference type="ARBA" id="ARBA00001798"/>
    </source>
</evidence>
<dbReference type="InterPro" id="IPR013083">
    <property type="entry name" value="Znf_RING/FYVE/PHD"/>
</dbReference>
<dbReference type="InterPro" id="IPR001841">
    <property type="entry name" value="Znf_RING"/>
</dbReference>
<dbReference type="Proteomes" id="UP000663836">
    <property type="component" value="Unassembled WGS sequence"/>
</dbReference>
<proteinExistence type="predicted"/>
<evidence type="ECO:0000256" key="4">
    <source>
        <dbReference type="ARBA" id="ARBA00022723"/>
    </source>
</evidence>
<comment type="catalytic activity">
    <reaction evidence="1">
        <text>[E2 ubiquitin-conjugating enzyme]-S-ubiquitinyl-L-cysteine + [acceptor protein]-L-lysine = [E2 ubiquitin-conjugating enzyme]-L-cysteine + [acceptor protein]-N(6)-ubiquitinyl-L-lysine.</text>
        <dbReference type="EC" id="2.3.2.31"/>
    </reaction>
</comment>
<dbReference type="PANTHER" id="PTHR11685">
    <property type="entry name" value="RBR FAMILY RING FINGER AND IBR DOMAIN-CONTAINING"/>
    <property type="match status" value="1"/>
</dbReference>
<reference evidence="13" key="1">
    <citation type="submission" date="2021-02" db="EMBL/GenBank/DDBJ databases">
        <authorList>
            <person name="Nowell W R."/>
        </authorList>
    </citation>
    <scope>NUCLEOTIDE SEQUENCE</scope>
</reference>
<evidence type="ECO:0000256" key="9">
    <source>
        <dbReference type="PROSITE-ProRule" id="PRU00175"/>
    </source>
</evidence>
<keyword evidence="6 9" id="KW-0863">Zinc-finger</keyword>
<dbReference type="Gene3D" id="3.30.40.10">
    <property type="entry name" value="Zinc/RING finger domain, C3HC4 (zinc finger)"/>
    <property type="match status" value="1"/>
</dbReference>
<dbReference type="GO" id="GO:0016567">
    <property type="term" value="P:protein ubiquitination"/>
    <property type="evidence" value="ECO:0007669"/>
    <property type="project" value="InterPro"/>
</dbReference>
<evidence type="ECO:0000259" key="12">
    <source>
        <dbReference type="PROSITE" id="PS51873"/>
    </source>
</evidence>
<feature type="compositionally biased region" description="Low complexity" evidence="10">
    <location>
        <begin position="1"/>
        <end position="12"/>
    </location>
</feature>
<dbReference type="InterPro" id="IPR002867">
    <property type="entry name" value="IBR_dom"/>
</dbReference>
<keyword evidence="5" id="KW-0677">Repeat</keyword>
<dbReference type="PROSITE" id="PS51873">
    <property type="entry name" value="TRIAD"/>
    <property type="match status" value="1"/>
</dbReference>
<dbReference type="InterPro" id="IPR044066">
    <property type="entry name" value="TRIAD_supradom"/>
</dbReference>
<name>A0A818KMG8_9BILA</name>
<dbReference type="Pfam" id="PF01485">
    <property type="entry name" value="IBR"/>
    <property type="match status" value="1"/>
</dbReference>
<comment type="caution">
    <text evidence="13">The sequence shown here is derived from an EMBL/GenBank/DDBJ whole genome shotgun (WGS) entry which is preliminary data.</text>
</comment>
<evidence type="ECO:0000256" key="7">
    <source>
        <dbReference type="ARBA" id="ARBA00022786"/>
    </source>
</evidence>
<evidence type="ECO:0000259" key="11">
    <source>
        <dbReference type="PROSITE" id="PS50089"/>
    </source>
</evidence>
<feature type="region of interest" description="Disordered" evidence="10">
    <location>
        <begin position="1"/>
        <end position="22"/>
    </location>
</feature>
<accession>A0A818KMG8</accession>
<dbReference type="GO" id="GO:0008270">
    <property type="term" value="F:zinc ion binding"/>
    <property type="evidence" value="ECO:0007669"/>
    <property type="project" value="UniProtKB-KW"/>
</dbReference>
<feature type="compositionally biased region" description="Acidic residues" evidence="10">
    <location>
        <begin position="252"/>
        <end position="269"/>
    </location>
</feature>
<dbReference type="Gene3D" id="1.20.120.1750">
    <property type="match status" value="1"/>
</dbReference>
<evidence type="ECO:0000256" key="5">
    <source>
        <dbReference type="ARBA" id="ARBA00022737"/>
    </source>
</evidence>
<dbReference type="Pfam" id="PF22191">
    <property type="entry name" value="IBR_1"/>
    <property type="match status" value="1"/>
</dbReference>
<evidence type="ECO:0000313" key="14">
    <source>
        <dbReference type="Proteomes" id="UP000663836"/>
    </source>
</evidence>
<evidence type="ECO:0000256" key="3">
    <source>
        <dbReference type="ARBA" id="ARBA00022679"/>
    </source>
</evidence>
<dbReference type="EMBL" id="CAJOBD010000074">
    <property type="protein sequence ID" value="CAF3564479.1"/>
    <property type="molecule type" value="Genomic_DNA"/>
</dbReference>
<gene>
    <name evidence="13" type="ORF">JBS370_LOCUS2003</name>
</gene>
<keyword evidence="7" id="KW-0833">Ubl conjugation pathway</keyword>
<sequence>MASNDNNNNSNTNDEKPNLRPTKRVAAGGKSIFLHHNPNQPSNKSYIHAIWKNTNENSSNKQDPFGIQQSDIEYSLNKKQRWEILNDFRRHITNQSSSSSDDELDIQSDSEQQNQKNSIQKKKKFQRRDKNSHQTKYRLYEHHNTEQQATCVSITSNTGQQRIQIPKKTYMQDPSNTLKLRRHGNVHTADNTNRQTTNVDVTYYAVVPPPKEKQLANIRKQHGTKAKKAVASIQRSKFTQVKDRLDVIEQLEEDKEQTSTDDDNDDDEPITSTLQKPDKLHLNDFIPIVSINDNIPRTSITENLITINKFDPKSSCYYIDDIDTTKYSKKFHRQISREEKLYNRDKAVYLQMQKDHGKNIQTIEKTHHHLMSLSFRSILIRKNDLNIDYLITTYGKNFIHAQCYPTKYLICLTDRLKSYKWLNKFQFFPIYSILNSYLIIILNDEIKNEENFIRVQIGLNMDLYSDTIEIENLFESTESIYKINDVIEKTIEFITILPFDTFKPIDSEINRKKFIENTEDSELSESEFLNKQIRHVQLLDKNQTRTTTIENEQLDNIDISMDEYELIKPDICTNCYRDINETIPMTALKSCAHWFCNDCWKQYLENSIKRVNVIVCPEWNCCSMVDVGTMLSLVNVRCMNIYERNIEKCLVNLSRSYVKCPLKSCSNVVQVIGSRIDHVRCRCGHRFCINCKQERHFPATCSAYRLYIDEVYRNGDLISDYNAITQIKGRNCVSCNNFIEKNGGCNHMTCSCGAEFCWTCTGYWKDHNAPDGTFRCPKETIPLQEEVIAKQHNQSRRFYYNAILHRHQRIFQLQSKQNENAKRLLGTIPLDKGTSFDSTNIKSQIDKRESVLRHLYEMVKYIEYLHCICEFIAVSAEGYGNNPREFRNSLQPLETIVFNMSQILEGGKGYKAIEQINQLHTTSEKIIERLRRAVTLRELRRIQTTGYVTS</sequence>